<keyword evidence="2" id="KW-0812">Transmembrane</keyword>
<feature type="compositionally biased region" description="Basic and acidic residues" evidence="1">
    <location>
        <begin position="11"/>
        <end position="26"/>
    </location>
</feature>
<evidence type="ECO:0000313" key="4">
    <source>
        <dbReference type="Proteomes" id="UP000322667"/>
    </source>
</evidence>
<evidence type="ECO:0000256" key="1">
    <source>
        <dbReference type="SAM" id="MobiDB-lite"/>
    </source>
</evidence>
<reference evidence="3 4" key="1">
    <citation type="submission" date="2019-07" db="EMBL/GenBank/DDBJ databases">
        <title>WGS assembly of Gossypium tomentosum.</title>
        <authorList>
            <person name="Chen Z.J."/>
            <person name="Sreedasyam A."/>
            <person name="Ando A."/>
            <person name="Song Q."/>
            <person name="De L."/>
            <person name="Hulse-Kemp A."/>
            <person name="Ding M."/>
            <person name="Ye W."/>
            <person name="Kirkbride R."/>
            <person name="Jenkins J."/>
            <person name="Plott C."/>
            <person name="Lovell J."/>
            <person name="Lin Y.-M."/>
            <person name="Vaughn R."/>
            <person name="Liu B."/>
            <person name="Li W."/>
            <person name="Simpson S."/>
            <person name="Scheffler B."/>
            <person name="Saski C."/>
            <person name="Grover C."/>
            <person name="Hu G."/>
            <person name="Conover J."/>
            <person name="Carlson J."/>
            <person name="Shu S."/>
            <person name="Boston L."/>
            <person name="Williams M."/>
            <person name="Peterson D."/>
            <person name="Mcgee K."/>
            <person name="Jones D."/>
            <person name="Wendel J."/>
            <person name="Stelly D."/>
            <person name="Grimwood J."/>
            <person name="Schmutz J."/>
        </authorList>
    </citation>
    <scope>NUCLEOTIDE SEQUENCE [LARGE SCALE GENOMIC DNA]</scope>
    <source>
        <strain evidence="3">7179.01</strain>
    </source>
</reference>
<organism evidence="3 4">
    <name type="scientific">Gossypium tomentosum</name>
    <name type="common">Hawaiian cotton</name>
    <name type="synonym">Gossypium sandvicense</name>
    <dbReference type="NCBI Taxonomy" id="34277"/>
    <lineage>
        <taxon>Eukaryota</taxon>
        <taxon>Viridiplantae</taxon>
        <taxon>Streptophyta</taxon>
        <taxon>Embryophyta</taxon>
        <taxon>Tracheophyta</taxon>
        <taxon>Spermatophyta</taxon>
        <taxon>Magnoliopsida</taxon>
        <taxon>eudicotyledons</taxon>
        <taxon>Gunneridae</taxon>
        <taxon>Pentapetalae</taxon>
        <taxon>rosids</taxon>
        <taxon>malvids</taxon>
        <taxon>Malvales</taxon>
        <taxon>Malvaceae</taxon>
        <taxon>Malvoideae</taxon>
        <taxon>Gossypium</taxon>
    </lineage>
</organism>
<dbReference type="Proteomes" id="UP000322667">
    <property type="component" value="Chromosome A09"/>
</dbReference>
<keyword evidence="2" id="KW-1133">Transmembrane helix</keyword>
<accession>A0A5D2P182</accession>
<feature type="transmembrane region" description="Helical" evidence="2">
    <location>
        <begin position="45"/>
        <end position="65"/>
    </location>
</feature>
<proteinExistence type="predicted"/>
<evidence type="ECO:0000256" key="2">
    <source>
        <dbReference type="SAM" id="Phobius"/>
    </source>
</evidence>
<sequence>MQASVHGYGEVQKEQKQKRGGEGKEARRSYSHLISKVFNSLMPKWFLLGYNSGIFYLINLFFSGIL</sequence>
<keyword evidence="4" id="KW-1185">Reference proteome</keyword>
<dbReference type="AlphaFoldDB" id="A0A5D2P182"/>
<protein>
    <submittedName>
        <fullName evidence="3">Uncharacterized protein</fullName>
    </submittedName>
</protein>
<evidence type="ECO:0000313" key="3">
    <source>
        <dbReference type="EMBL" id="TYI09145.1"/>
    </source>
</evidence>
<name>A0A5D2P182_GOSTO</name>
<dbReference type="EMBL" id="CM017618">
    <property type="protein sequence ID" value="TYI09145.1"/>
    <property type="molecule type" value="Genomic_DNA"/>
</dbReference>
<feature type="region of interest" description="Disordered" evidence="1">
    <location>
        <begin position="1"/>
        <end position="26"/>
    </location>
</feature>
<gene>
    <name evidence="3" type="ORF">ES332_A09G050700v1</name>
</gene>
<keyword evidence="2" id="KW-0472">Membrane</keyword>